<dbReference type="Gene3D" id="3.30.450.20">
    <property type="entry name" value="PAS domain"/>
    <property type="match status" value="1"/>
</dbReference>
<feature type="transmembrane region" description="Helical" evidence="6">
    <location>
        <begin position="303"/>
        <end position="324"/>
    </location>
</feature>
<dbReference type="SMART" id="SM00267">
    <property type="entry name" value="GGDEF"/>
    <property type="match status" value="1"/>
</dbReference>
<protein>
    <submittedName>
        <fullName evidence="9">GGDEF domain-containing protein</fullName>
    </submittedName>
</protein>
<dbReference type="Gene3D" id="3.30.70.270">
    <property type="match status" value="1"/>
</dbReference>
<dbReference type="GO" id="GO:0005886">
    <property type="term" value="C:plasma membrane"/>
    <property type="evidence" value="ECO:0007669"/>
    <property type="project" value="UniProtKB-SubCell"/>
</dbReference>
<organism evidence="9 10">
    <name type="scientific">Holdemania filiformis</name>
    <dbReference type="NCBI Taxonomy" id="61171"/>
    <lineage>
        <taxon>Bacteria</taxon>
        <taxon>Bacillati</taxon>
        <taxon>Bacillota</taxon>
        <taxon>Erysipelotrichia</taxon>
        <taxon>Erysipelotrichales</taxon>
        <taxon>Erysipelotrichaceae</taxon>
        <taxon>Holdemania</taxon>
    </lineage>
</organism>
<keyword evidence="3 6" id="KW-0812">Transmembrane</keyword>
<dbReference type="Pfam" id="PF00990">
    <property type="entry name" value="GGDEF"/>
    <property type="match status" value="1"/>
</dbReference>
<dbReference type="RefSeq" id="WP_117895053.1">
    <property type="nucleotide sequence ID" value="NZ_CABJCV010000010.1"/>
</dbReference>
<keyword evidence="4 6" id="KW-1133">Transmembrane helix</keyword>
<dbReference type="GeneID" id="83015658"/>
<keyword evidence="2" id="KW-1003">Cell membrane</keyword>
<dbReference type="PANTHER" id="PTHR46663">
    <property type="entry name" value="DIGUANYLATE CYCLASE DGCT-RELATED"/>
    <property type="match status" value="1"/>
</dbReference>
<dbReference type="InterPro" id="IPR043128">
    <property type="entry name" value="Rev_trsase/Diguanyl_cyclase"/>
</dbReference>
<dbReference type="CDD" id="cd01949">
    <property type="entry name" value="GGDEF"/>
    <property type="match status" value="1"/>
</dbReference>
<evidence type="ECO:0000256" key="5">
    <source>
        <dbReference type="ARBA" id="ARBA00023136"/>
    </source>
</evidence>
<dbReference type="AlphaFoldDB" id="A0A412G0V8"/>
<dbReference type="PANTHER" id="PTHR46663:SF2">
    <property type="entry name" value="GGDEF DOMAIN-CONTAINING PROTEIN"/>
    <property type="match status" value="1"/>
</dbReference>
<sequence>MKKNILIRTNFLVCLIIIIGFLMTAFLSYQMNYTASLDNIEQVSSLTSEGIYYQLTTLFTKPVNISLTMANDSLLRSTLSQELENLENPDYIDTLREYLNSYRLKYNYDSVFLVSTATHRYYNFEGLDRTLEPGNPENDWYYDSLSLSQDYWINVDNDEVAGADNKITVFINCNIYEDNGALLGTVGVGLQIDSLQALIQEYENQYHVEAYLVDQDGLIEIASHYTGYEKVNFFSLFDYPEEIRQSLLYWNKGEAADSFWTTQGDKSSSEDYLITRYIPELNWHLVVRQDTGKLMTELQQEMLRSAIIILLIIVFILIVITHVIRTFNRQIVALTQSMEQEKRSIFKKATEELFDDIYELDITRNRPANEATIQYFMSLGAQANTPYDEALKIVAEKQIKEEFRQGYIDTFKPENVIRAYEAGQDTLKYEFMMSTGGAYFWMRITARILRQKSDGSLHMLTYRQNIDAEKRQENRLQELAQLDEMTGLLTKTATRRHIEHLLKEKPDQLYAFFILDIDTFKQANDLYGHAFGDSVIERFAAVLRTQFREQDMIGRIGGDEFAVFIPVPDLAWVKTRAQQLLKALHYTHTAMGNSWGVSASIGIALTSREAKDFETLYQKADDALYMSKKNGRNNYTLKP</sequence>
<keyword evidence="10" id="KW-1185">Reference proteome</keyword>
<dbReference type="InterPro" id="IPR029787">
    <property type="entry name" value="Nucleotide_cyclase"/>
</dbReference>
<accession>A0A412G0V8</accession>
<dbReference type="NCBIfam" id="TIGR00254">
    <property type="entry name" value="GGDEF"/>
    <property type="match status" value="1"/>
</dbReference>
<dbReference type="InterPro" id="IPR052163">
    <property type="entry name" value="DGC-Regulatory_Protein"/>
</dbReference>
<evidence type="ECO:0000313" key="10">
    <source>
        <dbReference type="Proteomes" id="UP000284178"/>
    </source>
</evidence>
<dbReference type="EMBL" id="QRUP01000010">
    <property type="protein sequence ID" value="RGR74060.1"/>
    <property type="molecule type" value="Genomic_DNA"/>
</dbReference>
<dbReference type="SUPFAM" id="SSF55073">
    <property type="entry name" value="Nucleotide cyclase"/>
    <property type="match status" value="1"/>
</dbReference>
<comment type="subcellular location">
    <subcellularLocation>
        <location evidence="1">Cell membrane</location>
        <topology evidence="1">Multi-pass membrane protein</topology>
    </subcellularLocation>
</comment>
<evidence type="ECO:0000256" key="1">
    <source>
        <dbReference type="ARBA" id="ARBA00004651"/>
    </source>
</evidence>
<feature type="domain" description="GGDEF" evidence="8">
    <location>
        <begin position="508"/>
        <end position="639"/>
    </location>
</feature>
<dbReference type="InterPro" id="IPR000160">
    <property type="entry name" value="GGDEF_dom"/>
</dbReference>
<dbReference type="InterPro" id="IPR033479">
    <property type="entry name" value="dCache_1"/>
</dbReference>
<keyword evidence="5 6" id="KW-0472">Membrane</keyword>
<dbReference type="Pfam" id="PF02743">
    <property type="entry name" value="dCache_1"/>
    <property type="match status" value="1"/>
</dbReference>
<feature type="domain" description="PAC" evidence="7">
    <location>
        <begin position="425"/>
        <end position="478"/>
    </location>
</feature>
<evidence type="ECO:0000256" key="6">
    <source>
        <dbReference type="SAM" id="Phobius"/>
    </source>
</evidence>
<evidence type="ECO:0000256" key="3">
    <source>
        <dbReference type="ARBA" id="ARBA00022692"/>
    </source>
</evidence>
<evidence type="ECO:0000259" key="7">
    <source>
        <dbReference type="PROSITE" id="PS50113"/>
    </source>
</evidence>
<evidence type="ECO:0000256" key="2">
    <source>
        <dbReference type="ARBA" id="ARBA00022475"/>
    </source>
</evidence>
<reference evidence="9 10" key="1">
    <citation type="submission" date="2018-08" db="EMBL/GenBank/DDBJ databases">
        <title>A genome reference for cultivated species of the human gut microbiota.</title>
        <authorList>
            <person name="Zou Y."/>
            <person name="Xue W."/>
            <person name="Luo G."/>
        </authorList>
    </citation>
    <scope>NUCLEOTIDE SEQUENCE [LARGE SCALE GENOMIC DNA]</scope>
    <source>
        <strain evidence="9 10">AF24-29</strain>
    </source>
</reference>
<evidence type="ECO:0000256" key="4">
    <source>
        <dbReference type="ARBA" id="ARBA00022989"/>
    </source>
</evidence>
<comment type="caution">
    <text evidence="9">The sequence shown here is derived from an EMBL/GenBank/DDBJ whole genome shotgun (WGS) entry which is preliminary data.</text>
</comment>
<proteinExistence type="predicted"/>
<dbReference type="Proteomes" id="UP000284178">
    <property type="component" value="Unassembled WGS sequence"/>
</dbReference>
<evidence type="ECO:0000313" key="9">
    <source>
        <dbReference type="EMBL" id="RGR74060.1"/>
    </source>
</evidence>
<dbReference type="PROSITE" id="PS50113">
    <property type="entry name" value="PAC"/>
    <property type="match status" value="1"/>
</dbReference>
<feature type="transmembrane region" description="Helical" evidence="6">
    <location>
        <begin position="12"/>
        <end position="31"/>
    </location>
</feature>
<gene>
    <name evidence="9" type="ORF">DWY25_09610</name>
</gene>
<name>A0A412G0V8_9FIRM</name>
<dbReference type="PROSITE" id="PS50887">
    <property type="entry name" value="GGDEF"/>
    <property type="match status" value="1"/>
</dbReference>
<dbReference type="InterPro" id="IPR000700">
    <property type="entry name" value="PAS-assoc_C"/>
</dbReference>
<evidence type="ECO:0000259" key="8">
    <source>
        <dbReference type="PROSITE" id="PS50887"/>
    </source>
</evidence>